<feature type="domain" description="Cas12f1-like TNB" evidence="9">
    <location>
        <begin position="296"/>
        <end position="364"/>
    </location>
</feature>
<keyword evidence="5" id="KW-0862">Zinc</keyword>
<dbReference type="Pfam" id="PF01385">
    <property type="entry name" value="OrfB_IS605"/>
    <property type="match status" value="1"/>
</dbReference>
<evidence type="ECO:0000259" key="8">
    <source>
        <dbReference type="Pfam" id="PF01385"/>
    </source>
</evidence>
<dbReference type="PANTHER" id="PTHR30405">
    <property type="entry name" value="TRANSPOSASE"/>
    <property type="match status" value="1"/>
</dbReference>
<dbReference type="GO" id="GO:0032196">
    <property type="term" value="P:transposition"/>
    <property type="evidence" value="ECO:0007669"/>
    <property type="project" value="UniProtKB-KW"/>
</dbReference>
<dbReference type="InterPro" id="IPR010095">
    <property type="entry name" value="Cas12f1-like_TNB"/>
</dbReference>
<keyword evidence="6" id="KW-0238">DNA-binding</keyword>
<dbReference type="GO" id="GO:0006310">
    <property type="term" value="P:DNA recombination"/>
    <property type="evidence" value="ECO:0007669"/>
    <property type="project" value="UniProtKB-KW"/>
</dbReference>
<dbReference type="Proteomes" id="UP000625210">
    <property type="component" value="Unassembled WGS sequence"/>
</dbReference>
<organism evidence="11 12">
    <name type="scientific">Marinithermofilum abyssi</name>
    <dbReference type="NCBI Taxonomy" id="1571185"/>
    <lineage>
        <taxon>Bacteria</taxon>
        <taxon>Bacillati</taxon>
        <taxon>Bacillota</taxon>
        <taxon>Bacilli</taxon>
        <taxon>Bacillales</taxon>
        <taxon>Thermoactinomycetaceae</taxon>
        <taxon>Marinithermofilum</taxon>
    </lineage>
</organism>
<dbReference type="InterPro" id="IPR053522">
    <property type="entry name" value="RNA-guided_endonuclease_TnpB"/>
</dbReference>
<dbReference type="InterPro" id="IPR051399">
    <property type="entry name" value="RNA-guided_DNA_endo/Transpos"/>
</dbReference>
<feature type="domain" description="Transposase putative helix-turn-helix" evidence="10">
    <location>
        <begin position="1"/>
        <end position="48"/>
    </location>
</feature>
<evidence type="ECO:0000256" key="2">
    <source>
        <dbReference type="ARBA" id="ARBA00011044"/>
    </source>
</evidence>
<dbReference type="GO" id="GO:0046872">
    <property type="term" value="F:metal ion binding"/>
    <property type="evidence" value="ECO:0007669"/>
    <property type="project" value="UniProtKB-KW"/>
</dbReference>
<proteinExistence type="inferred from homology"/>
<feature type="domain" description="Probable transposase IS891/IS1136/IS1341" evidence="8">
    <location>
        <begin position="181"/>
        <end position="285"/>
    </location>
</feature>
<evidence type="ECO:0000259" key="9">
    <source>
        <dbReference type="Pfam" id="PF07282"/>
    </source>
</evidence>
<name>A0A8J2YAK2_9BACL</name>
<dbReference type="AlphaFoldDB" id="A0A8J2YAK2"/>
<comment type="similarity">
    <text evidence="2">In the N-terminal section; belongs to the transposase 2 family.</text>
</comment>
<dbReference type="InterPro" id="IPR001959">
    <property type="entry name" value="Transposase"/>
</dbReference>
<evidence type="ECO:0000256" key="5">
    <source>
        <dbReference type="ARBA" id="ARBA00022833"/>
    </source>
</evidence>
<dbReference type="GO" id="GO:0003677">
    <property type="term" value="F:DNA binding"/>
    <property type="evidence" value="ECO:0007669"/>
    <property type="project" value="UniProtKB-KW"/>
</dbReference>
<dbReference type="EMBL" id="BMHQ01000005">
    <property type="protein sequence ID" value="GGE15272.1"/>
    <property type="molecule type" value="Genomic_DNA"/>
</dbReference>
<evidence type="ECO:0000313" key="11">
    <source>
        <dbReference type="EMBL" id="GGE15272.1"/>
    </source>
</evidence>
<keyword evidence="3" id="KW-0815">Transposition</keyword>
<dbReference type="NCBIfam" id="NF040570">
    <property type="entry name" value="guided_TnpB"/>
    <property type="match status" value="1"/>
</dbReference>
<keyword evidence="4" id="KW-0479">Metal-binding</keyword>
<dbReference type="InterPro" id="IPR021027">
    <property type="entry name" value="Transposase_put_HTH"/>
</dbReference>
<comment type="caution">
    <text evidence="11">The sequence shown here is derived from an EMBL/GenBank/DDBJ whole genome shotgun (WGS) entry which is preliminary data.</text>
</comment>
<reference evidence="11" key="1">
    <citation type="journal article" date="2014" name="Int. J. Syst. Evol. Microbiol.">
        <title>Complete genome sequence of Corynebacterium casei LMG S-19264T (=DSM 44701T), isolated from a smear-ripened cheese.</title>
        <authorList>
            <consortium name="US DOE Joint Genome Institute (JGI-PGF)"/>
            <person name="Walter F."/>
            <person name="Albersmeier A."/>
            <person name="Kalinowski J."/>
            <person name="Ruckert C."/>
        </authorList>
    </citation>
    <scope>NUCLEOTIDE SEQUENCE</scope>
    <source>
        <strain evidence="11">CGMCC 1.15179</strain>
    </source>
</reference>
<evidence type="ECO:0000256" key="3">
    <source>
        <dbReference type="ARBA" id="ARBA00022578"/>
    </source>
</evidence>
<evidence type="ECO:0000259" key="10">
    <source>
        <dbReference type="Pfam" id="PF12323"/>
    </source>
</evidence>
<dbReference type="NCBIfam" id="NF038281">
    <property type="entry name" value="IS200_TnpB"/>
    <property type="match status" value="1"/>
</dbReference>
<reference evidence="11" key="2">
    <citation type="submission" date="2020-09" db="EMBL/GenBank/DDBJ databases">
        <authorList>
            <person name="Sun Q."/>
            <person name="Zhou Y."/>
        </authorList>
    </citation>
    <scope>NUCLEOTIDE SEQUENCE</scope>
    <source>
        <strain evidence="11">CGMCC 1.15179</strain>
    </source>
</reference>
<protein>
    <submittedName>
        <fullName evidence="11">Transposase</fullName>
    </submittedName>
</protein>
<keyword evidence="7" id="KW-0233">DNA recombination</keyword>
<dbReference type="Pfam" id="PF12323">
    <property type="entry name" value="HTH_OrfB_IS605"/>
    <property type="match status" value="1"/>
</dbReference>
<comment type="similarity">
    <text evidence="1">In the C-terminal section; belongs to the transposase 35 family.</text>
</comment>
<sequence length="373" mass="43765">MLIYKAYRFRIYPNRKQISLIHRSIGCTRFVFNHFLSQWNEAYEQTGKGLSYAACSRKLTKLKKELEWLKEPDATSLQNSLKHLADAFQRFFKKQNHRPRFKSKKHPVQSYTSQCNYPKKGPPTMVIQGHRIKLPKLGWVRFAKSKQVEGRILSATVRKNPSGKYFISVLCQRIFSPFVPVDKSKAVGIDLGLKHFAILSSGEVIPNPKHHWKYEKQLVRWQRILSRRRKGSQNRNKARLKVARLYEKIRNGRQDFLHKLSTRLIRENQTVCLEDLQVRNMVKNRRLARGISESAWAEFRSMLEYKARWYGRRIRLVGKTFPSSQLCSQCGFRNEKMKKLNVREWTCPACGVHHDRDLNAAKNILKEGLKPAG</sequence>
<gene>
    <name evidence="11" type="primary">tlpB</name>
    <name evidence="11" type="ORF">GCM10011571_16050</name>
</gene>
<dbReference type="NCBIfam" id="TIGR01766">
    <property type="entry name" value="IS200/IS605 family accessory protein TnpB-like domain"/>
    <property type="match status" value="1"/>
</dbReference>
<evidence type="ECO:0000256" key="1">
    <source>
        <dbReference type="ARBA" id="ARBA00008761"/>
    </source>
</evidence>
<dbReference type="Pfam" id="PF07282">
    <property type="entry name" value="Cas12f1-like_TNB"/>
    <property type="match status" value="1"/>
</dbReference>
<evidence type="ECO:0000256" key="6">
    <source>
        <dbReference type="ARBA" id="ARBA00023125"/>
    </source>
</evidence>
<dbReference type="PANTHER" id="PTHR30405:SF25">
    <property type="entry name" value="RNA-GUIDED DNA ENDONUCLEASE INSQ-RELATED"/>
    <property type="match status" value="1"/>
</dbReference>
<evidence type="ECO:0000256" key="4">
    <source>
        <dbReference type="ARBA" id="ARBA00022723"/>
    </source>
</evidence>
<evidence type="ECO:0000313" key="12">
    <source>
        <dbReference type="Proteomes" id="UP000625210"/>
    </source>
</evidence>
<accession>A0A8J2YAK2</accession>
<keyword evidence="12" id="KW-1185">Reference proteome</keyword>
<evidence type="ECO:0000256" key="7">
    <source>
        <dbReference type="ARBA" id="ARBA00023172"/>
    </source>
</evidence>